<accession>A0A382XQG4</accession>
<dbReference type="SUPFAM" id="SSF51230">
    <property type="entry name" value="Single hybrid motif"/>
    <property type="match status" value="1"/>
</dbReference>
<dbReference type="EMBL" id="UINC01169513">
    <property type="protein sequence ID" value="SVD73089.1"/>
    <property type="molecule type" value="Genomic_DNA"/>
</dbReference>
<dbReference type="PRINTS" id="PR01071">
    <property type="entry name" value="ACOABIOTINCC"/>
</dbReference>
<dbReference type="Pfam" id="PF00364">
    <property type="entry name" value="Biotin_lipoyl"/>
    <property type="match status" value="1"/>
</dbReference>
<dbReference type="PANTHER" id="PTHR45266:SF3">
    <property type="entry name" value="OXALOACETATE DECARBOXYLASE ALPHA CHAIN"/>
    <property type="match status" value="1"/>
</dbReference>
<dbReference type="CDD" id="cd06850">
    <property type="entry name" value="biotinyl_domain"/>
    <property type="match status" value="1"/>
</dbReference>
<dbReference type="FunFam" id="2.40.50.100:FF:000003">
    <property type="entry name" value="Acetyl-CoA carboxylase biotin carboxyl carrier protein"/>
    <property type="match status" value="1"/>
</dbReference>
<dbReference type="GO" id="GO:0009317">
    <property type="term" value="C:acetyl-CoA carboxylase complex"/>
    <property type="evidence" value="ECO:0007669"/>
    <property type="project" value="InterPro"/>
</dbReference>
<feature type="domain" description="Lipoyl-binding" evidence="3">
    <location>
        <begin position="45"/>
        <end position="120"/>
    </location>
</feature>
<dbReference type="GO" id="GO:0030246">
    <property type="term" value="F:carbohydrate binding"/>
    <property type="evidence" value="ECO:0007669"/>
    <property type="project" value="InterPro"/>
</dbReference>
<protein>
    <recommendedName>
        <fullName evidence="1">Biotin carboxyl carrier protein of acetyl-CoA carboxylase</fullName>
    </recommendedName>
</protein>
<proteinExistence type="predicted"/>
<evidence type="ECO:0000313" key="5">
    <source>
        <dbReference type="EMBL" id="SVD73089.1"/>
    </source>
</evidence>
<sequence>LNGRTYHLTITTQLDSYEVTVNHHTHFVKVKDRLDILLEKFGMQGETISHAGEIHAQIPGLVSCIFVKEGDRVKTGAKLCILEAMKMENEITSPKNGTVTHIHIDSGDNVEKGNLLMEISD</sequence>
<evidence type="ECO:0000259" key="3">
    <source>
        <dbReference type="PROSITE" id="PS50968"/>
    </source>
</evidence>
<dbReference type="PANTHER" id="PTHR45266">
    <property type="entry name" value="OXALOACETATE DECARBOXYLASE ALPHA CHAIN"/>
    <property type="match status" value="1"/>
</dbReference>
<organism evidence="5">
    <name type="scientific">marine metagenome</name>
    <dbReference type="NCBI Taxonomy" id="408172"/>
    <lineage>
        <taxon>unclassified sequences</taxon>
        <taxon>metagenomes</taxon>
        <taxon>ecological metagenomes</taxon>
    </lineage>
</organism>
<dbReference type="InterPro" id="IPR001079">
    <property type="entry name" value="Galectin_CRD"/>
</dbReference>
<dbReference type="GO" id="GO:0006633">
    <property type="term" value="P:fatty acid biosynthetic process"/>
    <property type="evidence" value="ECO:0007669"/>
    <property type="project" value="InterPro"/>
</dbReference>
<dbReference type="AlphaFoldDB" id="A0A382XQG4"/>
<gene>
    <name evidence="5" type="ORF">METZ01_LOCUS425943</name>
</gene>
<dbReference type="GO" id="GO:0003989">
    <property type="term" value="F:acetyl-CoA carboxylase activity"/>
    <property type="evidence" value="ECO:0007669"/>
    <property type="project" value="InterPro"/>
</dbReference>
<dbReference type="InterPro" id="IPR001249">
    <property type="entry name" value="AcCoA_biotinCC"/>
</dbReference>
<dbReference type="PROSITE" id="PS51304">
    <property type="entry name" value="GALECTIN"/>
    <property type="match status" value="1"/>
</dbReference>
<feature type="non-terminal residue" evidence="5">
    <location>
        <position position="1"/>
    </location>
</feature>
<dbReference type="InterPro" id="IPR011053">
    <property type="entry name" value="Single_hybrid_motif"/>
</dbReference>
<dbReference type="Gene3D" id="2.40.50.100">
    <property type="match status" value="1"/>
</dbReference>
<keyword evidence="2" id="KW-0092">Biotin</keyword>
<evidence type="ECO:0000256" key="1">
    <source>
        <dbReference type="ARBA" id="ARBA00017562"/>
    </source>
</evidence>
<dbReference type="InterPro" id="IPR050709">
    <property type="entry name" value="Biotin_Carboxyl_Carrier/Decarb"/>
</dbReference>
<dbReference type="InterPro" id="IPR000089">
    <property type="entry name" value="Biotin_lipoyl"/>
</dbReference>
<feature type="domain" description="Galectin" evidence="4">
    <location>
        <begin position="1"/>
        <end position="68"/>
    </location>
</feature>
<name>A0A382XQG4_9ZZZZ</name>
<dbReference type="PROSITE" id="PS50968">
    <property type="entry name" value="BIOTINYL_LIPOYL"/>
    <property type="match status" value="1"/>
</dbReference>
<evidence type="ECO:0000256" key="2">
    <source>
        <dbReference type="ARBA" id="ARBA00023267"/>
    </source>
</evidence>
<reference evidence="5" key="1">
    <citation type="submission" date="2018-05" db="EMBL/GenBank/DDBJ databases">
        <authorList>
            <person name="Lanie J.A."/>
            <person name="Ng W.-L."/>
            <person name="Kazmierczak K.M."/>
            <person name="Andrzejewski T.M."/>
            <person name="Davidsen T.M."/>
            <person name="Wayne K.J."/>
            <person name="Tettelin H."/>
            <person name="Glass J.I."/>
            <person name="Rusch D."/>
            <person name="Podicherti R."/>
            <person name="Tsui H.-C.T."/>
            <person name="Winkler M.E."/>
        </authorList>
    </citation>
    <scope>NUCLEOTIDE SEQUENCE</scope>
</reference>
<evidence type="ECO:0000259" key="4">
    <source>
        <dbReference type="PROSITE" id="PS51304"/>
    </source>
</evidence>